<dbReference type="AlphaFoldDB" id="A0AAD9KUV0"/>
<evidence type="ECO:0000313" key="1">
    <source>
        <dbReference type="EMBL" id="KAK2177178.1"/>
    </source>
</evidence>
<protein>
    <submittedName>
        <fullName evidence="1">Uncharacterized protein</fullName>
    </submittedName>
</protein>
<organism evidence="1 2">
    <name type="scientific">Ridgeia piscesae</name>
    <name type="common">Tubeworm</name>
    <dbReference type="NCBI Taxonomy" id="27915"/>
    <lineage>
        <taxon>Eukaryota</taxon>
        <taxon>Metazoa</taxon>
        <taxon>Spiralia</taxon>
        <taxon>Lophotrochozoa</taxon>
        <taxon>Annelida</taxon>
        <taxon>Polychaeta</taxon>
        <taxon>Sedentaria</taxon>
        <taxon>Canalipalpata</taxon>
        <taxon>Sabellida</taxon>
        <taxon>Siboglinidae</taxon>
        <taxon>Ridgeia</taxon>
    </lineage>
</organism>
<evidence type="ECO:0000313" key="2">
    <source>
        <dbReference type="Proteomes" id="UP001209878"/>
    </source>
</evidence>
<gene>
    <name evidence="1" type="ORF">NP493_615g02013</name>
</gene>
<proteinExistence type="predicted"/>
<sequence length="200" mass="22446">MYILINCHGSEGGSRQYPNRDVCRNCDQDSRYRDNPNQSTPPGDLFASRRTVRPRAVRMSIPSSRVADTARVLHLVTTRWTSGVEVGLRVIIRWTSGGVEPRQGTVRWSSEVVGALQLTVGWTSRVSESVWVMLGREITKDAVHQVAMASKVVEVSREVRRTTGRGQERQTRMTVVCPVIALVRTSLGQVRVTAKTRSWK</sequence>
<dbReference type="EMBL" id="JAODUO010000615">
    <property type="protein sequence ID" value="KAK2177178.1"/>
    <property type="molecule type" value="Genomic_DNA"/>
</dbReference>
<reference evidence="1" key="1">
    <citation type="journal article" date="2023" name="Mol. Biol. Evol.">
        <title>Third-Generation Sequencing Reveals the Adaptive Role of the Epigenome in Three Deep-Sea Polychaetes.</title>
        <authorList>
            <person name="Perez M."/>
            <person name="Aroh O."/>
            <person name="Sun Y."/>
            <person name="Lan Y."/>
            <person name="Juniper S.K."/>
            <person name="Young C.R."/>
            <person name="Angers B."/>
            <person name="Qian P.Y."/>
        </authorList>
    </citation>
    <scope>NUCLEOTIDE SEQUENCE</scope>
    <source>
        <strain evidence="1">R07B-5</strain>
    </source>
</reference>
<dbReference type="Proteomes" id="UP001209878">
    <property type="component" value="Unassembled WGS sequence"/>
</dbReference>
<keyword evidence="2" id="KW-1185">Reference proteome</keyword>
<accession>A0AAD9KUV0</accession>
<name>A0AAD9KUV0_RIDPI</name>
<comment type="caution">
    <text evidence="1">The sequence shown here is derived from an EMBL/GenBank/DDBJ whole genome shotgun (WGS) entry which is preliminary data.</text>
</comment>